<sequence length="85" mass="8356">MGRPSRPRFGLRGHWKCGGSVVGGTVAKEVPAVPGKATAVLVVPSGVVGCPAKEVPAVPGKATAVLVVPSGVVGCPANTIKKSSD</sequence>
<gene>
    <name evidence="1" type="ORF">QE152_g12749</name>
</gene>
<dbReference type="AlphaFoldDB" id="A0AAW1LPF2"/>
<proteinExistence type="predicted"/>
<name>A0AAW1LPF2_POPJA</name>
<reference evidence="1 2" key="1">
    <citation type="journal article" date="2024" name="BMC Genomics">
        <title>De novo assembly and annotation of Popillia japonica's genome with initial clues to its potential as an invasive pest.</title>
        <authorList>
            <person name="Cucini C."/>
            <person name="Boschi S."/>
            <person name="Funari R."/>
            <person name="Cardaioli E."/>
            <person name="Iannotti N."/>
            <person name="Marturano G."/>
            <person name="Paoli F."/>
            <person name="Bruttini M."/>
            <person name="Carapelli A."/>
            <person name="Frati F."/>
            <person name="Nardi F."/>
        </authorList>
    </citation>
    <scope>NUCLEOTIDE SEQUENCE [LARGE SCALE GENOMIC DNA]</scope>
    <source>
        <strain evidence="1">DMR45628</strain>
    </source>
</reference>
<accession>A0AAW1LPF2</accession>
<dbReference type="Proteomes" id="UP001458880">
    <property type="component" value="Unassembled WGS sequence"/>
</dbReference>
<organism evidence="1 2">
    <name type="scientific">Popillia japonica</name>
    <name type="common">Japanese beetle</name>
    <dbReference type="NCBI Taxonomy" id="7064"/>
    <lineage>
        <taxon>Eukaryota</taxon>
        <taxon>Metazoa</taxon>
        <taxon>Ecdysozoa</taxon>
        <taxon>Arthropoda</taxon>
        <taxon>Hexapoda</taxon>
        <taxon>Insecta</taxon>
        <taxon>Pterygota</taxon>
        <taxon>Neoptera</taxon>
        <taxon>Endopterygota</taxon>
        <taxon>Coleoptera</taxon>
        <taxon>Polyphaga</taxon>
        <taxon>Scarabaeiformia</taxon>
        <taxon>Scarabaeidae</taxon>
        <taxon>Rutelinae</taxon>
        <taxon>Popillia</taxon>
    </lineage>
</organism>
<keyword evidence="2" id="KW-1185">Reference proteome</keyword>
<dbReference type="EMBL" id="JASPKY010000118">
    <property type="protein sequence ID" value="KAK9736106.1"/>
    <property type="molecule type" value="Genomic_DNA"/>
</dbReference>
<evidence type="ECO:0000313" key="1">
    <source>
        <dbReference type="EMBL" id="KAK9736106.1"/>
    </source>
</evidence>
<comment type="caution">
    <text evidence="1">The sequence shown here is derived from an EMBL/GenBank/DDBJ whole genome shotgun (WGS) entry which is preliminary data.</text>
</comment>
<evidence type="ECO:0000313" key="2">
    <source>
        <dbReference type="Proteomes" id="UP001458880"/>
    </source>
</evidence>
<protein>
    <submittedName>
        <fullName evidence="1">Uncharacterized protein</fullName>
    </submittedName>
</protein>